<organism evidence="1">
    <name type="scientific">viral metagenome</name>
    <dbReference type="NCBI Taxonomy" id="1070528"/>
    <lineage>
        <taxon>unclassified sequences</taxon>
        <taxon>metagenomes</taxon>
        <taxon>organismal metagenomes</taxon>
    </lineage>
</organism>
<dbReference type="AlphaFoldDB" id="A0A6C0BND9"/>
<proteinExistence type="predicted"/>
<name>A0A6C0BND9_9ZZZZ</name>
<evidence type="ECO:0000313" key="1">
    <source>
        <dbReference type="EMBL" id="QHS93925.1"/>
    </source>
</evidence>
<reference evidence="1" key="1">
    <citation type="journal article" date="2020" name="Nature">
        <title>Giant virus diversity and host interactions through global metagenomics.</title>
        <authorList>
            <person name="Schulz F."/>
            <person name="Roux S."/>
            <person name="Paez-Espino D."/>
            <person name="Jungbluth S."/>
            <person name="Walsh D.A."/>
            <person name="Denef V.J."/>
            <person name="McMahon K.D."/>
            <person name="Konstantinidis K.T."/>
            <person name="Eloe-Fadrosh E.A."/>
            <person name="Kyrpides N.C."/>
            <person name="Woyke T."/>
        </authorList>
    </citation>
    <scope>NUCLEOTIDE SEQUENCE</scope>
    <source>
        <strain evidence="1">GVMAG-M-3300018080-19</strain>
    </source>
</reference>
<dbReference type="EMBL" id="MN739212">
    <property type="protein sequence ID" value="QHS93925.1"/>
    <property type="molecule type" value="Genomic_DNA"/>
</dbReference>
<accession>A0A6C0BND9</accession>
<protein>
    <submittedName>
        <fullName evidence="1">Uncharacterized protein</fullName>
    </submittedName>
</protein>
<sequence>MIPLYACILLVVVIAAFKLITWIGSKKQHKQKTQHFYTMKWDQSLPSDCSFIFVPINIFYSKSLVPPGVNGQEVCGNLSRIVRKLTNQSYLSVDEWVVYRRNTRLSPEPLRIAHPGKCVIWALSSPVCIEHYSLQENAILIPPDDMEHLDILGDYFAILSLRQKYVRRI</sequence>